<dbReference type="AlphaFoldDB" id="E6PI92"/>
<comment type="caution">
    <text evidence="1">The sequence shown here is derived from an EMBL/GenBank/DDBJ whole genome shotgun (WGS) entry which is preliminary data.</text>
</comment>
<reference evidence="1" key="1">
    <citation type="submission" date="2009-10" db="EMBL/GenBank/DDBJ databases">
        <title>Diversity of trophic interactions inside an arsenic-rich microbial ecosystem.</title>
        <authorList>
            <person name="Bertin P.N."/>
            <person name="Heinrich-Salmeron A."/>
            <person name="Pelletier E."/>
            <person name="Goulhen-Chollet F."/>
            <person name="Arsene-Ploetze F."/>
            <person name="Gallien S."/>
            <person name="Calteau A."/>
            <person name="Vallenet D."/>
            <person name="Casiot C."/>
            <person name="Chane-Woon-Ming B."/>
            <person name="Giloteaux L."/>
            <person name="Barakat M."/>
            <person name="Bonnefoy V."/>
            <person name="Bruneel O."/>
            <person name="Chandler M."/>
            <person name="Cleiss J."/>
            <person name="Duran R."/>
            <person name="Elbaz-Poulichet F."/>
            <person name="Fonknechten N."/>
            <person name="Lauga B."/>
            <person name="Mornico D."/>
            <person name="Ortet P."/>
            <person name="Schaeffer C."/>
            <person name="Siguier P."/>
            <person name="Alexander Thil Smith A."/>
            <person name="Van Dorsselaer A."/>
            <person name="Weissenbach J."/>
            <person name="Medigue C."/>
            <person name="Le Paslier D."/>
        </authorList>
    </citation>
    <scope>NUCLEOTIDE SEQUENCE</scope>
</reference>
<proteinExistence type="predicted"/>
<gene>
    <name evidence="1" type="ORF">CARN1_0662</name>
</gene>
<name>E6PI92_9ZZZZ</name>
<accession>E6PI92</accession>
<protein>
    <submittedName>
        <fullName evidence="1">Uncharacterized protein</fullName>
    </submittedName>
</protein>
<evidence type="ECO:0000313" key="1">
    <source>
        <dbReference type="EMBL" id="CBH76182.1"/>
    </source>
</evidence>
<dbReference type="EMBL" id="CABL01000019">
    <property type="protein sequence ID" value="CBH76182.1"/>
    <property type="molecule type" value="Genomic_DNA"/>
</dbReference>
<sequence length="223" mass="23765">MKRASRAALFAGFLALATVAVALAMFIQQRDQIAVTIIVNVTPAPRMAAFAPTATTESHIRAAFSIDTKRALRAGALSLNNLVAQTQKAVRVEASIQPNPLGTLLYSNLNSVSISATAGTTVVVPCAYTVTVDSTMATWYLKDGLYQDFSGTFPGKSLANNTYITTPQATATPFYVYADDGGVWYEVATNGLKKTYCVDLTLTIPIGVSGGTYSTNAVYTLYY</sequence>
<organism evidence="1">
    <name type="scientific">mine drainage metagenome</name>
    <dbReference type="NCBI Taxonomy" id="410659"/>
    <lineage>
        <taxon>unclassified sequences</taxon>
        <taxon>metagenomes</taxon>
        <taxon>ecological metagenomes</taxon>
    </lineage>
</organism>